<dbReference type="GO" id="GO:0005976">
    <property type="term" value="P:polysaccharide metabolic process"/>
    <property type="evidence" value="ECO:0007669"/>
    <property type="project" value="InterPro"/>
</dbReference>
<name>A0A383D9Q5_9ZZZZ</name>
<accession>A0A383D9Q5</accession>
<dbReference type="PANTHER" id="PTHR43793:SF1">
    <property type="entry name" value="FAD SYNTHASE"/>
    <property type="match status" value="1"/>
</dbReference>
<evidence type="ECO:0000256" key="2">
    <source>
        <dbReference type="ARBA" id="ARBA00022695"/>
    </source>
</evidence>
<dbReference type="Pfam" id="PF01050">
    <property type="entry name" value="MannoseP_isomer"/>
    <property type="match status" value="1"/>
</dbReference>
<evidence type="ECO:0000313" key="5">
    <source>
        <dbReference type="EMBL" id="SVE41040.1"/>
    </source>
</evidence>
<dbReference type="Gene3D" id="3.40.50.620">
    <property type="entry name" value="HUPs"/>
    <property type="match status" value="1"/>
</dbReference>
<feature type="non-terminal residue" evidence="5">
    <location>
        <position position="223"/>
    </location>
</feature>
<dbReference type="InterPro" id="IPR001538">
    <property type="entry name" value="Man6P_isomerase-2_C"/>
</dbReference>
<dbReference type="PANTHER" id="PTHR43793">
    <property type="entry name" value="FAD SYNTHASE"/>
    <property type="match status" value="1"/>
</dbReference>
<keyword evidence="1" id="KW-0808">Transferase</keyword>
<proteinExistence type="predicted"/>
<sequence>MSKIVLATGGFDPLHGGHIEYFEAAKKLGDKLIVGINSDEWLERKKGKAFMPWNERVKIINNLQMVDEVFTFMDDDDSAINFIKQVKAHYPYDQLIFANGGDRTADNIPEMIFNDVEFVFGVGGTNKINSSSTIGRVQRNWGWYKILYNAMTTKVKELQIEPGQSISVQRHSKRNEFWFVVKGECTASKDDKSVILTAHKQFTVPTNTWHTLYNHTNKPCNIV</sequence>
<dbReference type="InterPro" id="IPR014729">
    <property type="entry name" value="Rossmann-like_a/b/a_fold"/>
</dbReference>
<dbReference type="Pfam" id="PF01467">
    <property type="entry name" value="CTP_transf_like"/>
    <property type="match status" value="1"/>
</dbReference>
<dbReference type="SUPFAM" id="SSF51182">
    <property type="entry name" value="RmlC-like cupins"/>
    <property type="match status" value="1"/>
</dbReference>
<dbReference type="SUPFAM" id="SSF52374">
    <property type="entry name" value="Nucleotidylyl transferase"/>
    <property type="match status" value="1"/>
</dbReference>
<dbReference type="GO" id="GO:0016779">
    <property type="term" value="F:nucleotidyltransferase activity"/>
    <property type="evidence" value="ECO:0007669"/>
    <property type="project" value="UniProtKB-KW"/>
</dbReference>
<dbReference type="InterPro" id="IPR050385">
    <property type="entry name" value="Archaeal_FAD_synthase"/>
</dbReference>
<dbReference type="EMBL" id="UINC01215387">
    <property type="protein sequence ID" value="SVE41040.1"/>
    <property type="molecule type" value="Genomic_DNA"/>
</dbReference>
<protein>
    <recommendedName>
        <fullName evidence="6">Cytidyltransferase-like domain-containing protein</fullName>
    </recommendedName>
</protein>
<dbReference type="CDD" id="cd02213">
    <property type="entry name" value="cupin_PMI_typeII_C"/>
    <property type="match status" value="1"/>
</dbReference>
<dbReference type="InterPro" id="IPR014710">
    <property type="entry name" value="RmlC-like_jellyroll"/>
</dbReference>
<keyword evidence="2" id="KW-0548">Nucleotidyltransferase</keyword>
<gene>
    <name evidence="5" type="ORF">METZ01_LOCUS493894</name>
</gene>
<evidence type="ECO:0000256" key="1">
    <source>
        <dbReference type="ARBA" id="ARBA00022679"/>
    </source>
</evidence>
<evidence type="ECO:0000259" key="4">
    <source>
        <dbReference type="Pfam" id="PF01467"/>
    </source>
</evidence>
<feature type="domain" description="Cytidyltransferase-like" evidence="4">
    <location>
        <begin position="7"/>
        <end position="119"/>
    </location>
</feature>
<reference evidence="5" key="1">
    <citation type="submission" date="2018-05" db="EMBL/GenBank/DDBJ databases">
        <authorList>
            <person name="Lanie J.A."/>
            <person name="Ng W.-L."/>
            <person name="Kazmierczak K.M."/>
            <person name="Andrzejewski T.M."/>
            <person name="Davidsen T.M."/>
            <person name="Wayne K.J."/>
            <person name="Tettelin H."/>
            <person name="Glass J.I."/>
            <person name="Rusch D."/>
            <person name="Podicherti R."/>
            <person name="Tsui H.-C.T."/>
            <person name="Winkler M.E."/>
        </authorList>
    </citation>
    <scope>NUCLEOTIDE SEQUENCE</scope>
</reference>
<evidence type="ECO:0008006" key="6">
    <source>
        <dbReference type="Google" id="ProtNLM"/>
    </source>
</evidence>
<organism evidence="5">
    <name type="scientific">marine metagenome</name>
    <dbReference type="NCBI Taxonomy" id="408172"/>
    <lineage>
        <taxon>unclassified sequences</taxon>
        <taxon>metagenomes</taxon>
        <taxon>ecological metagenomes</taxon>
    </lineage>
</organism>
<feature type="domain" description="Mannose-6-phosphate isomerase type II C-terminal" evidence="3">
    <location>
        <begin position="135"/>
        <end position="222"/>
    </location>
</feature>
<dbReference type="AlphaFoldDB" id="A0A383D9Q5"/>
<dbReference type="InterPro" id="IPR004821">
    <property type="entry name" value="Cyt_trans-like"/>
</dbReference>
<dbReference type="Gene3D" id="2.60.120.10">
    <property type="entry name" value="Jelly Rolls"/>
    <property type="match status" value="1"/>
</dbReference>
<dbReference type="InterPro" id="IPR011051">
    <property type="entry name" value="RmlC_Cupin_sf"/>
</dbReference>
<dbReference type="NCBIfam" id="TIGR00125">
    <property type="entry name" value="cyt_tran_rel"/>
    <property type="match status" value="1"/>
</dbReference>
<evidence type="ECO:0000259" key="3">
    <source>
        <dbReference type="Pfam" id="PF01050"/>
    </source>
</evidence>